<gene>
    <name evidence="1" type="ORF">XAT740_LOCUS31201</name>
</gene>
<accession>A0A815GVR8</accession>
<sequence>MLNILAYAGCILQFQINDTGYLQINIFNYDSATEKFTNSTEKPLIPSISMKSSKCTVVGSCLIDKGLLVLLQLVISNSLALVCLQFQSRPWICQIVYTLSLHGSAKFLATNSYMSIFIDDEKCPNGFYLIDNQKGKGQKKIEFITCSLLTYLYCYLQNHYYWLMGHEIDSNTNDKTVKIYYGNSLSLATPLVSFHTDKFIPISHLDNIIDLYIIKHTLQLKSRSIVGDLILFSKDHRILSCHNGNIVQEIQRDTSISSMLSYQTIENEQLFFFRNQDLQSIEIHQYDKNLNFIPFNPPHETADYLLIDDFTQIGWKQVLFLKNSHDFNDFILTDFSQVHVFQQESDYDYHVCKIVLTKQKRINTFSSVFQIDEKYRSMDTDDSDMQHSLAIAQDILRKKIINADYIVNEGYSQCKQIENDIRKLSQKTHRISSDSLISSSNVQLTETNWFIYRKQLFFYVTIKNSSSDPLASVNLFSIEKHSNKMKIFDLKPTLQILSDEKVIFSLNPNSSLTFILSTSIELDKDIDIDLYLFIGDTQKVYRVGAIFVSLDDLINPNNERILNMNALEMEPAYHLKYRQAFIYFSTLSSLSITIESTSKFHLIENFQQLLTTIGFKQILTLSNMYVRVSQGNIFEHVLIQFVDEDDLLVHFYAQTLDEVKLFVKYILSKLDFQSFSLLNTNSFHLNQSIITRLQLELASYLDLFKQIPTIMRKTAPTAKSEAYRLFKLDTFPPTQNELHRTDLLLASSIID</sequence>
<dbReference type="EMBL" id="CAJNOR010002827">
    <property type="protein sequence ID" value="CAF1345667.1"/>
    <property type="molecule type" value="Genomic_DNA"/>
</dbReference>
<evidence type="ECO:0000313" key="1">
    <source>
        <dbReference type="EMBL" id="CAF1345667.1"/>
    </source>
</evidence>
<keyword evidence="2" id="KW-1185">Reference proteome</keyword>
<proteinExistence type="predicted"/>
<dbReference type="AlphaFoldDB" id="A0A815GVR8"/>
<dbReference type="Proteomes" id="UP000663828">
    <property type="component" value="Unassembled WGS sequence"/>
</dbReference>
<evidence type="ECO:0000313" key="2">
    <source>
        <dbReference type="Proteomes" id="UP000663828"/>
    </source>
</evidence>
<protein>
    <submittedName>
        <fullName evidence="1">Uncharacterized protein</fullName>
    </submittedName>
</protein>
<comment type="caution">
    <text evidence="1">The sequence shown here is derived from an EMBL/GenBank/DDBJ whole genome shotgun (WGS) entry which is preliminary data.</text>
</comment>
<reference evidence="1" key="1">
    <citation type="submission" date="2021-02" db="EMBL/GenBank/DDBJ databases">
        <authorList>
            <person name="Nowell W R."/>
        </authorList>
    </citation>
    <scope>NUCLEOTIDE SEQUENCE</scope>
</reference>
<name>A0A815GVR8_ADIRI</name>
<organism evidence="1 2">
    <name type="scientific">Adineta ricciae</name>
    <name type="common">Rotifer</name>
    <dbReference type="NCBI Taxonomy" id="249248"/>
    <lineage>
        <taxon>Eukaryota</taxon>
        <taxon>Metazoa</taxon>
        <taxon>Spiralia</taxon>
        <taxon>Gnathifera</taxon>
        <taxon>Rotifera</taxon>
        <taxon>Eurotatoria</taxon>
        <taxon>Bdelloidea</taxon>
        <taxon>Adinetida</taxon>
        <taxon>Adinetidae</taxon>
        <taxon>Adineta</taxon>
    </lineage>
</organism>